<keyword evidence="1" id="KW-0479">Metal-binding</keyword>
<dbReference type="AlphaFoldDB" id="A0AAJ0MPU9"/>
<feature type="compositionally biased region" description="Basic and acidic residues" evidence="4">
    <location>
        <begin position="77"/>
        <end position="99"/>
    </location>
</feature>
<organism evidence="6 7">
    <name type="scientific">Neurospora hispaniola</name>
    <dbReference type="NCBI Taxonomy" id="588809"/>
    <lineage>
        <taxon>Eukaryota</taxon>
        <taxon>Fungi</taxon>
        <taxon>Dikarya</taxon>
        <taxon>Ascomycota</taxon>
        <taxon>Pezizomycotina</taxon>
        <taxon>Sordariomycetes</taxon>
        <taxon>Sordariomycetidae</taxon>
        <taxon>Sordariales</taxon>
        <taxon>Sordariaceae</taxon>
        <taxon>Neurospora</taxon>
    </lineage>
</organism>
<feature type="region of interest" description="Disordered" evidence="4">
    <location>
        <begin position="1"/>
        <end position="103"/>
    </location>
</feature>
<gene>
    <name evidence="6" type="ORF">B0T23DRAFT_321015</name>
</gene>
<dbReference type="Proteomes" id="UP001285908">
    <property type="component" value="Unassembled WGS sequence"/>
</dbReference>
<feature type="compositionally biased region" description="Basic and acidic residues" evidence="4">
    <location>
        <begin position="264"/>
        <end position="277"/>
    </location>
</feature>
<accession>A0AAJ0MPU9</accession>
<dbReference type="GO" id="GO:0008270">
    <property type="term" value="F:zinc ion binding"/>
    <property type="evidence" value="ECO:0007669"/>
    <property type="project" value="UniProtKB-KW"/>
</dbReference>
<dbReference type="SUPFAM" id="SSF57903">
    <property type="entry name" value="FYVE/PHD zinc finger"/>
    <property type="match status" value="1"/>
</dbReference>
<feature type="compositionally biased region" description="Polar residues" evidence="4">
    <location>
        <begin position="326"/>
        <end position="335"/>
    </location>
</feature>
<evidence type="ECO:0000256" key="4">
    <source>
        <dbReference type="SAM" id="MobiDB-lite"/>
    </source>
</evidence>
<feature type="compositionally biased region" description="Polar residues" evidence="4">
    <location>
        <begin position="308"/>
        <end position="317"/>
    </location>
</feature>
<dbReference type="RefSeq" id="XP_062691035.1">
    <property type="nucleotide sequence ID" value="XM_062835203.1"/>
</dbReference>
<dbReference type="PANTHER" id="PTHR47793:SF1">
    <property type="entry name" value="HISTONE DEACETYLASE COMPLEX SUBUNIT CTI6"/>
    <property type="match status" value="1"/>
</dbReference>
<keyword evidence="7" id="KW-1185">Reference proteome</keyword>
<dbReference type="EMBL" id="JAULSX010000006">
    <property type="protein sequence ID" value="KAK3489328.1"/>
    <property type="molecule type" value="Genomic_DNA"/>
</dbReference>
<feature type="compositionally biased region" description="Polar residues" evidence="4">
    <location>
        <begin position="212"/>
        <end position="222"/>
    </location>
</feature>
<dbReference type="Gene3D" id="3.30.40.10">
    <property type="entry name" value="Zinc/RING finger domain, C3HC4 (zinc finger)"/>
    <property type="match status" value="1"/>
</dbReference>
<dbReference type="PANTHER" id="PTHR47793">
    <property type="entry name" value="HISTONE DEACETYLASE COMPLEX SUBUNIT CTI6"/>
    <property type="match status" value="1"/>
</dbReference>
<feature type="compositionally biased region" description="Basic and acidic residues" evidence="4">
    <location>
        <begin position="223"/>
        <end position="237"/>
    </location>
</feature>
<protein>
    <recommendedName>
        <fullName evidence="5">Zinc finger PHD-type domain-containing protein</fullName>
    </recommendedName>
</protein>
<name>A0AAJ0MPU9_9PEZI</name>
<dbReference type="InterPro" id="IPR011011">
    <property type="entry name" value="Znf_FYVE_PHD"/>
</dbReference>
<feature type="compositionally biased region" description="Basic and acidic residues" evidence="4">
    <location>
        <begin position="347"/>
        <end position="367"/>
    </location>
</feature>
<dbReference type="PROSITE" id="PS01359">
    <property type="entry name" value="ZF_PHD_1"/>
    <property type="match status" value="1"/>
</dbReference>
<evidence type="ECO:0000313" key="6">
    <source>
        <dbReference type="EMBL" id="KAK3489328.1"/>
    </source>
</evidence>
<feature type="region of interest" description="Disordered" evidence="4">
    <location>
        <begin position="570"/>
        <end position="592"/>
    </location>
</feature>
<evidence type="ECO:0000313" key="7">
    <source>
        <dbReference type="Proteomes" id="UP001285908"/>
    </source>
</evidence>
<evidence type="ECO:0000256" key="3">
    <source>
        <dbReference type="ARBA" id="ARBA00022833"/>
    </source>
</evidence>
<feature type="compositionally biased region" description="Low complexity" evidence="4">
    <location>
        <begin position="44"/>
        <end position="56"/>
    </location>
</feature>
<dbReference type="GO" id="GO:0033698">
    <property type="term" value="C:Rpd3L complex"/>
    <property type="evidence" value="ECO:0007669"/>
    <property type="project" value="TreeGrafter"/>
</dbReference>
<feature type="compositionally biased region" description="Low complexity" evidence="4">
    <location>
        <begin position="415"/>
        <end position="446"/>
    </location>
</feature>
<comment type="caution">
    <text evidence="6">The sequence shown here is derived from an EMBL/GenBank/DDBJ whole genome shotgun (WGS) entry which is preliminary data.</text>
</comment>
<keyword evidence="2" id="KW-0863">Zinc-finger</keyword>
<dbReference type="FunFam" id="3.30.40.10:FF:000919">
    <property type="entry name" value="Bccti6"/>
    <property type="match status" value="1"/>
</dbReference>
<dbReference type="GO" id="GO:0061186">
    <property type="term" value="P:negative regulation of silent mating-type cassette heterochromatin formation"/>
    <property type="evidence" value="ECO:0007669"/>
    <property type="project" value="TreeGrafter"/>
</dbReference>
<feature type="compositionally biased region" description="Low complexity" evidence="4">
    <location>
        <begin position="12"/>
        <end position="30"/>
    </location>
</feature>
<dbReference type="InterPro" id="IPR013083">
    <property type="entry name" value="Znf_RING/FYVE/PHD"/>
</dbReference>
<feature type="region of interest" description="Disordered" evidence="4">
    <location>
        <begin position="203"/>
        <end position="545"/>
    </location>
</feature>
<dbReference type="InterPro" id="IPR019786">
    <property type="entry name" value="Zinc_finger_PHD-type_CS"/>
</dbReference>
<evidence type="ECO:0000256" key="2">
    <source>
        <dbReference type="ARBA" id="ARBA00022771"/>
    </source>
</evidence>
<reference evidence="6 7" key="1">
    <citation type="journal article" date="2023" name="Mol. Phylogenet. Evol.">
        <title>Genome-scale phylogeny and comparative genomics of the fungal order Sordariales.</title>
        <authorList>
            <person name="Hensen N."/>
            <person name="Bonometti L."/>
            <person name="Westerberg I."/>
            <person name="Brannstrom I.O."/>
            <person name="Guillou S."/>
            <person name="Cros-Aarteil S."/>
            <person name="Calhoun S."/>
            <person name="Haridas S."/>
            <person name="Kuo A."/>
            <person name="Mondo S."/>
            <person name="Pangilinan J."/>
            <person name="Riley R."/>
            <person name="LaButti K."/>
            <person name="Andreopoulos B."/>
            <person name="Lipzen A."/>
            <person name="Chen C."/>
            <person name="Yan M."/>
            <person name="Daum C."/>
            <person name="Ng V."/>
            <person name="Clum A."/>
            <person name="Steindorff A."/>
            <person name="Ohm R.A."/>
            <person name="Martin F."/>
            <person name="Silar P."/>
            <person name="Natvig D.O."/>
            <person name="Lalanne C."/>
            <person name="Gautier V."/>
            <person name="Ament-Velasquez S.L."/>
            <person name="Kruys A."/>
            <person name="Hutchinson M.I."/>
            <person name="Powell A.J."/>
            <person name="Barry K."/>
            <person name="Miller A.N."/>
            <person name="Grigoriev I.V."/>
            <person name="Debuchy R."/>
            <person name="Gladieux P."/>
            <person name="Hiltunen Thoren M."/>
            <person name="Johannesson H."/>
        </authorList>
    </citation>
    <scope>NUCLEOTIDE SEQUENCE [LARGE SCALE GENOMIC DNA]</scope>
    <source>
        <strain evidence="6 7">FGSC 10403</strain>
    </source>
</reference>
<feature type="compositionally biased region" description="Basic residues" evidence="4">
    <location>
        <begin position="483"/>
        <end position="493"/>
    </location>
</feature>
<keyword evidence="3" id="KW-0862">Zinc</keyword>
<proteinExistence type="predicted"/>
<feature type="domain" description="Zinc finger PHD-type" evidence="5">
    <location>
        <begin position="109"/>
        <end position="186"/>
    </location>
</feature>
<evidence type="ECO:0000259" key="5">
    <source>
        <dbReference type="SMART" id="SM00249"/>
    </source>
</evidence>
<evidence type="ECO:0000256" key="1">
    <source>
        <dbReference type="ARBA" id="ARBA00022723"/>
    </source>
</evidence>
<dbReference type="SMART" id="SM00249">
    <property type="entry name" value="PHD"/>
    <property type="match status" value="1"/>
</dbReference>
<sequence>MAGSDPRRSSRARTSQSQSQISSSTSSTSGRGERSTRYFNKAVSPQKSSSSGSLSSEAPDETITADDSFGTRRRTRGQQEERERANNKSEQVEMAHGDDDAQDEDEAVRCICGYEDYPGPPPFDEDSKHGLKDGMDIDPIFATDVTDDAAGFFVQCDICKVWQHGACVGIMTEESSPDEYFCEECRKEFHKIFTASNGQRYSHYLPLKRPSRTTSRSASLNKDGTRSPPKDKPEGRNGRGTTTSSASKRRSTMNSRGADYDEAEALRRAIEASKEDAASEQPETTTRRTKRGRSDSEEKSENKRQRTSSRSASPSLDKTTEDSDDAGTTTRNGAKSRSRGGAAVRTLRTEKTTEKEERERQRAEAANKRKGRAERRRADGMKATTLAKASEIDTVTDSDPSDELPLAARAAVNKTPATTTPVAAATAVTTTTTTTTTTMATPAAAEEPAEQEEQPPAVPEPPPASQSTPEDPPAAATPTAKIEKKRSHKKKGRNQYTRDDNEPSPARSQSGEAPAEVPPPPKPSKAEEKATGHGKHGKNKGGMNSKITMTDMKRRAAALLDFISRTQVELAGESPSDDDKTNGNSVAPQLATDCEKPGSATGMLGVNCSTPAAVMTSEGQLGKDFKDLSCVEMMDSLTRRLVKWQQEYTV</sequence>
<dbReference type="GO" id="GO:0070210">
    <property type="term" value="C:Rpd3L-Expanded complex"/>
    <property type="evidence" value="ECO:0007669"/>
    <property type="project" value="TreeGrafter"/>
</dbReference>
<dbReference type="InterPro" id="IPR053051">
    <property type="entry name" value="HDAC_complex_subunit"/>
</dbReference>
<dbReference type="Pfam" id="PF20826">
    <property type="entry name" value="PHD_5"/>
    <property type="match status" value="1"/>
</dbReference>
<feature type="compositionally biased region" description="Basic and acidic residues" evidence="4">
    <location>
        <begin position="292"/>
        <end position="304"/>
    </location>
</feature>
<dbReference type="GO" id="GO:0061188">
    <property type="term" value="P:negative regulation of rDNA heterochromatin formation"/>
    <property type="evidence" value="ECO:0007669"/>
    <property type="project" value="TreeGrafter"/>
</dbReference>
<dbReference type="GeneID" id="87872825"/>
<dbReference type="InterPro" id="IPR001965">
    <property type="entry name" value="Znf_PHD"/>
</dbReference>